<organism evidence="5 8">
    <name type="scientific">Leptospira adleri</name>
    <dbReference type="NCBI Taxonomy" id="2023186"/>
    <lineage>
        <taxon>Bacteria</taxon>
        <taxon>Pseudomonadati</taxon>
        <taxon>Spirochaetota</taxon>
        <taxon>Spirochaetia</taxon>
        <taxon>Leptospirales</taxon>
        <taxon>Leptospiraceae</taxon>
        <taxon>Leptospira</taxon>
    </lineage>
</organism>
<dbReference type="GO" id="GO:0043565">
    <property type="term" value="F:sequence-specific DNA binding"/>
    <property type="evidence" value="ECO:0007669"/>
    <property type="project" value="InterPro"/>
</dbReference>
<dbReference type="InterPro" id="IPR018060">
    <property type="entry name" value="HTH_AraC"/>
</dbReference>
<sequence length="303" mass="34211">MKDMLKEIARLAASATTRPTQTDLPGVLIIQGEVPEHQLAAVYEPMIGFVVQGGKTISIGEQILRLKAPSYFVMTAEIPATAKVHQGSKGIPYLSLGLRINQNALLDLWKDLGEHQEETENSGKFQACAASEEFIDAWARMLRLLDSPEHIPALASVYEREILYRTLLGPQGWRLRKLSRMEGKEFGIHRTIRWVRENYAKAIDIKRLADKSGLGVTTFHRKFKEIAGMSPIQFQKQLRLIEARKLLAFGDFPVSEAAYQVGYESASQFNREYSRFFGAPPSRDALRIRQMENLRSVESDFAG</sequence>
<evidence type="ECO:0000256" key="1">
    <source>
        <dbReference type="ARBA" id="ARBA00023015"/>
    </source>
</evidence>
<dbReference type="SMART" id="SM00342">
    <property type="entry name" value="HTH_ARAC"/>
    <property type="match status" value="1"/>
</dbReference>
<proteinExistence type="predicted"/>
<keyword evidence="3" id="KW-0804">Transcription</keyword>
<dbReference type="PANTHER" id="PTHR43436:SF1">
    <property type="entry name" value="TRANSCRIPTIONAL REGULATORY PROTEIN"/>
    <property type="match status" value="1"/>
</dbReference>
<evidence type="ECO:0000256" key="3">
    <source>
        <dbReference type="ARBA" id="ARBA00023163"/>
    </source>
</evidence>
<dbReference type="GO" id="GO:0003700">
    <property type="term" value="F:DNA-binding transcription factor activity"/>
    <property type="evidence" value="ECO:0007669"/>
    <property type="project" value="InterPro"/>
</dbReference>
<dbReference type="SUPFAM" id="SSF46689">
    <property type="entry name" value="Homeodomain-like"/>
    <property type="match status" value="2"/>
</dbReference>
<dbReference type="AlphaFoldDB" id="A0A2M9YMN3"/>
<comment type="caution">
    <text evidence="5">The sequence shown here is derived from an EMBL/GenBank/DDBJ whole genome shotgun (WGS) entry which is preliminary data.</text>
</comment>
<dbReference type="PROSITE" id="PS01124">
    <property type="entry name" value="HTH_ARAC_FAMILY_2"/>
    <property type="match status" value="1"/>
</dbReference>
<gene>
    <name evidence="6" type="ORF">CH376_21615</name>
    <name evidence="5" type="ORF">CH380_13735</name>
</gene>
<evidence type="ECO:0000259" key="4">
    <source>
        <dbReference type="PROSITE" id="PS01124"/>
    </source>
</evidence>
<dbReference type="RefSeq" id="WP_100786311.1">
    <property type="nucleotide sequence ID" value="NZ_NPDU01000094.1"/>
</dbReference>
<keyword evidence="7" id="KW-1185">Reference proteome</keyword>
<dbReference type="EMBL" id="NPDU01000094">
    <property type="protein sequence ID" value="PJZ59837.1"/>
    <property type="molecule type" value="Genomic_DNA"/>
</dbReference>
<evidence type="ECO:0000313" key="5">
    <source>
        <dbReference type="EMBL" id="PJZ52802.1"/>
    </source>
</evidence>
<feature type="domain" description="HTH araC/xylS-type" evidence="4">
    <location>
        <begin position="189"/>
        <end position="287"/>
    </location>
</feature>
<dbReference type="Proteomes" id="UP000232188">
    <property type="component" value="Unassembled WGS sequence"/>
</dbReference>
<accession>A0A2M9YMN3</accession>
<dbReference type="PANTHER" id="PTHR43436">
    <property type="entry name" value="ARAC-FAMILY TRANSCRIPTIONAL REGULATOR"/>
    <property type="match status" value="1"/>
</dbReference>
<dbReference type="InterPro" id="IPR009594">
    <property type="entry name" value="Tscrpt_reg_HTH_AraC_N"/>
</dbReference>
<dbReference type="InterPro" id="IPR018062">
    <property type="entry name" value="HTH_AraC-typ_CS"/>
</dbReference>
<evidence type="ECO:0000313" key="7">
    <source>
        <dbReference type="Proteomes" id="UP000232149"/>
    </source>
</evidence>
<dbReference type="Proteomes" id="UP000232149">
    <property type="component" value="Unassembled WGS sequence"/>
</dbReference>
<dbReference type="InterPro" id="IPR009057">
    <property type="entry name" value="Homeodomain-like_sf"/>
</dbReference>
<keyword evidence="1" id="KW-0805">Transcription regulation</keyword>
<evidence type="ECO:0000313" key="8">
    <source>
        <dbReference type="Proteomes" id="UP000232188"/>
    </source>
</evidence>
<keyword evidence="2" id="KW-0238">DNA-binding</keyword>
<name>A0A2M9YMN3_9LEPT</name>
<dbReference type="Pfam" id="PF06719">
    <property type="entry name" value="AraC_N"/>
    <property type="match status" value="1"/>
</dbReference>
<dbReference type="PROSITE" id="PS00041">
    <property type="entry name" value="HTH_ARAC_FAMILY_1"/>
    <property type="match status" value="1"/>
</dbReference>
<dbReference type="Gene3D" id="1.10.10.60">
    <property type="entry name" value="Homeodomain-like"/>
    <property type="match status" value="1"/>
</dbReference>
<protein>
    <submittedName>
        <fullName evidence="5">AraC family transcriptional regulator</fullName>
    </submittedName>
</protein>
<evidence type="ECO:0000313" key="6">
    <source>
        <dbReference type="EMBL" id="PJZ59837.1"/>
    </source>
</evidence>
<evidence type="ECO:0000256" key="2">
    <source>
        <dbReference type="ARBA" id="ARBA00023125"/>
    </source>
</evidence>
<dbReference type="Pfam" id="PF12833">
    <property type="entry name" value="HTH_18"/>
    <property type="match status" value="1"/>
</dbReference>
<reference evidence="7 8" key="1">
    <citation type="submission" date="2017-07" db="EMBL/GenBank/DDBJ databases">
        <title>Leptospira spp. isolated from tropical soils.</title>
        <authorList>
            <person name="Thibeaux R."/>
            <person name="Iraola G."/>
            <person name="Ferres I."/>
            <person name="Bierque E."/>
            <person name="Girault D."/>
            <person name="Soupe-Gilbert M.-E."/>
            <person name="Picardeau M."/>
            <person name="Goarant C."/>
        </authorList>
    </citation>
    <scope>NUCLEOTIDE SEQUENCE [LARGE SCALE GENOMIC DNA]</scope>
    <source>
        <strain evidence="5 8">FH2-B-C1</strain>
        <strain evidence="6 7">FH2-B-D1</strain>
    </source>
</reference>
<dbReference type="EMBL" id="NPDV01000011">
    <property type="protein sequence ID" value="PJZ52802.1"/>
    <property type="molecule type" value="Genomic_DNA"/>
</dbReference>